<evidence type="ECO:0000313" key="13">
    <source>
        <dbReference type="Proteomes" id="UP000696485"/>
    </source>
</evidence>
<keyword evidence="13" id="KW-1185">Reference proteome</keyword>
<dbReference type="GO" id="GO:0071949">
    <property type="term" value="F:FAD binding"/>
    <property type="evidence" value="ECO:0007669"/>
    <property type="project" value="InterPro"/>
</dbReference>
<dbReference type="NCBIfam" id="TIGR00040">
    <property type="entry name" value="yfcE"/>
    <property type="match status" value="1"/>
</dbReference>
<dbReference type="GO" id="GO:0005829">
    <property type="term" value="C:cytosol"/>
    <property type="evidence" value="ECO:0007669"/>
    <property type="project" value="GOC"/>
</dbReference>
<dbReference type="Proteomes" id="UP000696485">
    <property type="component" value="Unassembled WGS sequence"/>
</dbReference>
<feature type="domain" description="FAD-binding" evidence="10">
    <location>
        <begin position="47"/>
        <end position="218"/>
    </location>
</feature>
<keyword evidence="3" id="KW-0813">Transport</keyword>
<evidence type="ECO:0000256" key="5">
    <source>
        <dbReference type="ARBA" id="ARBA00022827"/>
    </source>
</evidence>
<dbReference type="PANTHER" id="PTHR11124">
    <property type="entry name" value="VACUOLAR SORTING PROTEIN VPS29"/>
    <property type="match status" value="1"/>
</dbReference>
<comment type="caution">
    <text evidence="12">The sequence shown here is derived from an EMBL/GenBank/DDBJ whole genome shotgun (WGS) entry which is preliminary data.</text>
</comment>
<keyword evidence="6" id="KW-0653">Protein transport</keyword>
<dbReference type="Pfam" id="PF12850">
    <property type="entry name" value="Metallophos_2"/>
    <property type="match status" value="1"/>
</dbReference>
<dbReference type="EMBL" id="JAAAUY010000738">
    <property type="protein sequence ID" value="KAF9326772.1"/>
    <property type="molecule type" value="Genomic_DNA"/>
</dbReference>
<keyword evidence="5" id="KW-0274">FAD</keyword>
<dbReference type="InterPro" id="IPR028661">
    <property type="entry name" value="Vps29"/>
</dbReference>
<dbReference type="Pfam" id="PF01494">
    <property type="entry name" value="FAD_binding_3"/>
    <property type="match status" value="1"/>
</dbReference>
<evidence type="ECO:0000256" key="3">
    <source>
        <dbReference type="ARBA" id="ARBA00022448"/>
    </source>
</evidence>
<dbReference type="SUPFAM" id="SSF56300">
    <property type="entry name" value="Metallo-dependent phosphatases"/>
    <property type="match status" value="1"/>
</dbReference>
<gene>
    <name evidence="12" type="primary">VPS29</name>
    <name evidence="12" type="ORF">BG006_009834</name>
</gene>
<dbReference type="InterPro" id="IPR036188">
    <property type="entry name" value="FAD/NAD-bd_sf"/>
</dbReference>
<keyword evidence="4" id="KW-0285">Flavoprotein</keyword>
<keyword evidence="7" id="KW-0560">Oxidoreductase</keyword>
<dbReference type="GO" id="GO:0031410">
    <property type="term" value="C:cytoplasmic vesicle"/>
    <property type="evidence" value="ECO:0007669"/>
    <property type="project" value="UniProtKB-ARBA"/>
</dbReference>
<organism evidence="12 13">
    <name type="scientific">Podila minutissima</name>
    <dbReference type="NCBI Taxonomy" id="64525"/>
    <lineage>
        <taxon>Eukaryota</taxon>
        <taxon>Fungi</taxon>
        <taxon>Fungi incertae sedis</taxon>
        <taxon>Mucoromycota</taxon>
        <taxon>Mortierellomycotina</taxon>
        <taxon>Mortierellomycetes</taxon>
        <taxon>Mortierellales</taxon>
        <taxon>Mortierellaceae</taxon>
        <taxon>Podila</taxon>
    </lineage>
</organism>
<evidence type="ECO:0000259" key="10">
    <source>
        <dbReference type="Pfam" id="PF01494"/>
    </source>
</evidence>
<evidence type="ECO:0000256" key="1">
    <source>
        <dbReference type="ARBA" id="ARBA00005945"/>
    </source>
</evidence>
<feature type="domain" description="Calcineurin-like phosphoesterase" evidence="11">
    <location>
        <begin position="444"/>
        <end position="593"/>
    </location>
</feature>
<dbReference type="CDD" id="cd07394">
    <property type="entry name" value="MPP_Vps29"/>
    <property type="match status" value="1"/>
</dbReference>
<comment type="similarity">
    <text evidence="1 8">Belongs to the VPS29 family.</text>
</comment>
<dbReference type="Gene3D" id="3.60.21.10">
    <property type="match status" value="1"/>
</dbReference>
<dbReference type="InterPro" id="IPR002938">
    <property type="entry name" value="FAD-bd"/>
</dbReference>
<dbReference type="GO" id="GO:0030904">
    <property type="term" value="C:retromer complex"/>
    <property type="evidence" value="ECO:0007669"/>
    <property type="project" value="InterPro"/>
</dbReference>
<dbReference type="InterPro" id="IPR024654">
    <property type="entry name" value="Calcineurin-like_PHP_lpxH"/>
</dbReference>
<evidence type="ECO:0000313" key="12">
    <source>
        <dbReference type="EMBL" id="KAF9326772.1"/>
    </source>
</evidence>
<dbReference type="InterPro" id="IPR000979">
    <property type="entry name" value="Phosphodiesterase_MJ0936/Vps29"/>
</dbReference>
<dbReference type="Gene3D" id="3.50.50.60">
    <property type="entry name" value="FAD/NAD(P)-binding domain"/>
    <property type="match status" value="2"/>
</dbReference>
<proteinExistence type="inferred from homology"/>
<evidence type="ECO:0000256" key="4">
    <source>
        <dbReference type="ARBA" id="ARBA00022630"/>
    </source>
</evidence>
<sequence length="625" mass="69986">MSTPDVEPLSSQSTAPESSLPKLEPYKMAIPKPRLTGEERVNLKKPKVLIVGAGIGGLMLAILLQKGDIPVQIFERAKEVKLLGLALALGANLRRLFEQTGIYEEFKKIGKPGIQLQVFSDDLKPQFVMDFTERESLCGAMEYVVSRPDLYNLLLRQIPKENIHMSKKVLSFLQSENRVLIRCADNSTYEGDILIGADGAYSAVRQHLYSELKKEKKLPASDDVPLPYSCICLYLTEETKKENDSFRNSEWGPEAAEVMCKQVRDFKVPGGKDGHILTIGELIDKTPKNLISKVMLEEKLNPAGGAGALSAMHDAVALANWICSLESTKLSEIEYAFKEYQAERLPNARQTFATSQMFSKMGGKDFSAMLLKGFIKRMSAWMWRRLLIKMCQARPKVSFLPLVEDKGTEPPLYQASFEKTLAIFEERNKAKAVNMQGMATANEGDLHIPNRAHDLPLKFRKLLVPGKIQQIISTGNVCDKETFDYLRSVAGDIQVVRGDYDQNASWPLSKIITHGPIRIGVVHGHQVIPWGDTEALNITARQMDVDILLSGHTHKFEAFEHEGKFFVNPGSATGAFHPQIEDVTPSFVLMDLQGSVVVLYVYQLIEGEVKVEKIEYRKPFDNRAI</sequence>
<dbReference type="PRINTS" id="PR00420">
    <property type="entry name" value="RNGMNOXGNASE"/>
</dbReference>
<dbReference type="GO" id="GO:0042147">
    <property type="term" value="P:retrograde transport, endosome to Golgi"/>
    <property type="evidence" value="ECO:0007669"/>
    <property type="project" value="InterPro"/>
</dbReference>
<evidence type="ECO:0000256" key="2">
    <source>
        <dbReference type="ARBA" id="ARBA00017767"/>
    </source>
</evidence>
<evidence type="ECO:0000256" key="6">
    <source>
        <dbReference type="ARBA" id="ARBA00022927"/>
    </source>
</evidence>
<protein>
    <recommendedName>
        <fullName evidence="2 8">Vacuolar protein sorting-associated protein 29</fullName>
    </recommendedName>
</protein>
<dbReference type="AlphaFoldDB" id="A0A9P5SE65"/>
<evidence type="ECO:0000259" key="11">
    <source>
        <dbReference type="Pfam" id="PF12850"/>
    </source>
</evidence>
<reference evidence="12" key="1">
    <citation type="journal article" date="2020" name="Fungal Divers.">
        <title>Resolving the Mortierellaceae phylogeny through synthesis of multi-gene phylogenetics and phylogenomics.</title>
        <authorList>
            <person name="Vandepol N."/>
            <person name="Liber J."/>
            <person name="Desiro A."/>
            <person name="Na H."/>
            <person name="Kennedy M."/>
            <person name="Barry K."/>
            <person name="Grigoriev I.V."/>
            <person name="Miller A.N."/>
            <person name="O'Donnell K."/>
            <person name="Stajich J.E."/>
            <person name="Bonito G."/>
        </authorList>
    </citation>
    <scope>NUCLEOTIDE SEQUENCE</scope>
    <source>
        <strain evidence="12">NVP1</strain>
    </source>
</reference>
<evidence type="ECO:0000256" key="7">
    <source>
        <dbReference type="ARBA" id="ARBA00023002"/>
    </source>
</evidence>
<feature type="region of interest" description="Disordered" evidence="9">
    <location>
        <begin position="1"/>
        <end position="23"/>
    </location>
</feature>
<dbReference type="FunFam" id="3.60.21.10:FF:000015">
    <property type="entry name" value="Vacuolar protein sorting-associated protein 29"/>
    <property type="match status" value="1"/>
</dbReference>
<dbReference type="GO" id="GO:0015031">
    <property type="term" value="P:protein transport"/>
    <property type="evidence" value="ECO:0007669"/>
    <property type="project" value="UniProtKB-KW"/>
</dbReference>
<dbReference type="SUPFAM" id="SSF51905">
    <property type="entry name" value="FAD/NAD(P)-binding domain"/>
    <property type="match status" value="1"/>
</dbReference>
<evidence type="ECO:0000256" key="9">
    <source>
        <dbReference type="SAM" id="MobiDB-lite"/>
    </source>
</evidence>
<evidence type="ECO:0000256" key="8">
    <source>
        <dbReference type="RuleBase" id="RU362040"/>
    </source>
</evidence>
<feature type="compositionally biased region" description="Polar residues" evidence="9">
    <location>
        <begin position="1"/>
        <end position="17"/>
    </location>
</feature>
<dbReference type="InterPro" id="IPR029052">
    <property type="entry name" value="Metallo-depent_PP-like"/>
</dbReference>
<name>A0A9P5SE65_9FUNG</name>
<dbReference type="GO" id="GO:0016491">
    <property type="term" value="F:oxidoreductase activity"/>
    <property type="evidence" value="ECO:0007669"/>
    <property type="project" value="UniProtKB-KW"/>
</dbReference>
<accession>A0A9P5SE65</accession>